<keyword evidence="2" id="KW-1185">Reference proteome</keyword>
<organism evidence="1 2">
    <name type="scientific">Hibiscus sabdariffa</name>
    <name type="common">roselle</name>
    <dbReference type="NCBI Taxonomy" id="183260"/>
    <lineage>
        <taxon>Eukaryota</taxon>
        <taxon>Viridiplantae</taxon>
        <taxon>Streptophyta</taxon>
        <taxon>Embryophyta</taxon>
        <taxon>Tracheophyta</taxon>
        <taxon>Spermatophyta</taxon>
        <taxon>Magnoliopsida</taxon>
        <taxon>eudicotyledons</taxon>
        <taxon>Gunneridae</taxon>
        <taxon>Pentapetalae</taxon>
        <taxon>rosids</taxon>
        <taxon>malvids</taxon>
        <taxon>Malvales</taxon>
        <taxon>Malvaceae</taxon>
        <taxon>Malvoideae</taxon>
        <taxon>Hibiscus</taxon>
    </lineage>
</organism>
<proteinExistence type="predicted"/>
<protein>
    <submittedName>
        <fullName evidence="1">Uncharacterized protein</fullName>
    </submittedName>
</protein>
<gene>
    <name evidence="1" type="ORF">V6N11_000641</name>
</gene>
<dbReference type="Proteomes" id="UP001396334">
    <property type="component" value="Unassembled WGS sequence"/>
</dbReference>
<accession>A0ABR2NE85</accession>
<evidence type="ECO:0000313" key="1">
    <source>
        <dbReference type="EMBL" id="KAK8974472.1"/>
    </source>
</evidence>
<evidence type="ECO:0000313" key="2">
    <source>
        <dbReference type="Proteomes" id="UP001396334"/>
    </source>
</evidence>
<comment type="caution">
    <text evidence="1">The sequence shown here is derived from an EMBL/GenBank/DDBJ whole genome shotgun (WGS) entry which is preliminary data.</text>
</comment>
<sequence>MPPGHCTPPPCNPYLSRSPRRNPLALLLWVQTMWTHIVLAPTMVHRPDVSKVRVMAPNCVPHICIRYSLPVAMELSTLSRHLSNFGARQTTLLQFYRKASPLFVRILRLAINGGHKENLSDLKVSDKITGDAVAKVNIPSHLRYSRSFFITT</sequence>
<dbReference type="EMBL" id="JBBPBN010000167">
    <property type="protein sequence ID" value="KAK8974472.1"/>
    <property type="molecule type" value="Genomic_DNA"/>
</dbReference>
<name>A0ABR2NE85_9ROSI</name>
<reference evidence="1 2" key="1">
    <citation type="journal article" date="2024" name="G3 (Bethesda)">
        <title>Genome assembly of Hibiscus sabdariffa L. provides insights into metabolisms of medicinal natural products.</title>
        <authorList>
            <person name="Kim T."/>
        </authorList>
    </citation>
    <scope>NUCLEOTIDE SEQUENCE [LARGE SCALE GENOMIC DNA]</scope>
    <source>
        <strain evidence="1">TK-2024</strain>
        <tissue evidence="1">Old leaves</tissue>
    </source>
</reference>